<dbReference type="PANTHER" id="PTHR22770">
    <property type="entry name" value="UBIQUITIN CONJUGATING ENZYME 7 INTERACTING PROTEIN-RELATED"/>
    <property type="match status" value="1"/>
</dbReference>
<dbReference type="GO" id="GO:0097039">
    <property type="term" value="P:protein linear polyubiquitination"/>
    <property type="evidence" value="ECO:0007669"/>
    <property type="project" value="TreeGrafter"/>
</dbReference>
<evidence type="ECO:0000259" key="9">
    <source>
        <dbReference type="PROSITE" id="PS50089"/>
    </source>
</evidence>
<dbReference type="SUPFAM" id="SSF57850">
    <property type="entry name" value="RING/U-box"/>
    <property type="match status" value="2"/>
</dbReference>
<keyword evidence="3" id="KW-0479">Metal-binding</keyword>
<dbReference type="OrthoDB" id="6105938at2759"/>
<evidence type="ECO:0000313" key="11">
    <source>
        <dbReference type="EMBL" id="ELP84433.1"/>
    </source>
</evidence>
<evidence type="ECO:0000256" key="3">
    <source>
        <dbReference type="ARBA" id="ARBA00022723"/>
    </source>
</evidence>
<dbReference type="KEGG" id="eiv:EIN_166980"/>
<evidence type="ECO:0000256" key="8">
    <source>
        <dbReference type="PROSITE-ProRule" id="PRU00175"/>
    </source>
</evidence>
<evidence type="ECO:0000256" key="4">
    <source>
        <dbReference type="ARBA" id="ARBA00022737"/>
    </source>
</evidence>
<dbReference type="PROSITE" id="PS51873">
    <property type="entry name" value="TRIAD"/>
    <property type="match status" value="1"/>
</dbReference>
<dbReference type="EMBL" id="KB207112">
    <property type="protein sequence ID" value="ELP84433.1"/>
    <property type="molecule type" value="Genomic_DNA"/>
</dbReference>
<dbReference type="GO" id="GO:0043161">
    <property type="term" value="P:proteasome-mediated ubiquitin-dependent protein catabolic process"/>
    <property type="evidence" value="ECO:0007669"/>
    <property type="project" value="TreeGrafter"/>
</dbReference>
<keyword evidence="2" id="KW-0808">Transferase</keyword>
<protein>
    <recommendedName>
        <fullName evidence="13">RING-type domain-containing protein</fullName>
    </recommendedName>
</protein>
<dbReference type="GO" id="GO:0000151">
    <property type="term" value="C:ubiquitin ligase complex"/>
    <property type="evidence" value="ECO:0007669"/>
    <property type="project" value="TreeGrafter"/>
</dbReference>
<evidence type="ECO:0000256" key="2">
    <source>
        <dbReference type="ARBA" id="ARBA00022679"/>
    </source>
</evidence>
<dbReference type="AlphaFoldDB" id="A0A0A1U0M1"/>
<dbReference type="Gene3D" id="3.30.40.10">
    <property type="entry name" value="Zinc/RING finger domain, C3HC4 (zinc finger)"/>
    <property type="match status" value="1"/>
</dbReference>
<evidence type="ECO:0000256" key="6">
    <source>
        <dbReference type="ARBA" id="ARBA00022786"/>
    </source>
</evidence>
<comment type="pathway">
    <text evidence="1">Protein modification; protein ubiquitination.</text>
</comment>
<reference evidence="11 12" key="1">
    <citation type="submission" date="2012-10" db="EMBL/GenBank/DDBJ databases">
        <authorList>
            <person name="Zafar N."/>
            <person name="Inman J."/>
            <person name="Hall N."/>
            <person name="Lorenzi H."/>
            <person name="Caler E."/>
        </authorList>
    </citation>
    <scope>NUCLEOTIDE SEQUENCE [LARGE SCALE GENOMIC DNA]</scope>
    <source>
        <strain evidence="11 12">IP1</strain>
    </source>
</reference>
<dbReference type="GO" id="GO:0008270">
    <property type="term" value="F:zinc ion binding"/>
    <property type="evidence" value="ECO:0007669"/>
    <property type="project" value="UniProtKB-KW"/>
</dbReference>
<dbReference type="Pfam" id="PF00097">
    <property type="entry name" value="zf-C3HC4"/>
    <property type="match status" value="1"/>
</dbReference>
<dbReference type="InterPro" id="IPR044066">
    <property type="entry name" value="TRIAD_supradom"/>
</dbReference>
<evidence type="ECO:0000313" key="12">
    <source>
        <dbReference type="Proteomes" id="UP000014680"/>
    </source>
</evidence>
<keyword evidence="4" id="KW-0677">Repeat</keyword>
<dbReference type="VEuPathDB" id="AmoebaDB:EIN_166980"/>
<dbReference type="RefSeq" id="XP_004183779.1">
    <property type="nucleotide sequence ID" value="XM_004183731.1"/>
</dbReference>
<proteinExistence type="predicted"/>
<evidence type="ECO:0008006" key="13">
    <source>
        <dbReference type="Google" id="ProtNLM"/>
    </source>
</evidence>
<dbReference type="Proteomes" id="UP000014680">
    <property type="component" value="Unassembled WGS sequence"/>
</dbReference>
<feature type="domain" description="RING-type" evidence="10">
    <location>
        <begin position="1"/>
        <end position="190"/>
    </location>
</feature>
<evidence type="ECO:0000256" key="1">
    <source>
        <dbReference type="ARBA" id="ARBA00004906"/>
    </source>
</evidence>
<evidence type="ECO:0000256" key="5">
    <source>
        <dbReference type="ARBA" id="ARBA00022771"/>
    </source>
</evidence>
<dbReference type="InterPro" id="IPR051628">
    <property type="entry name" value="LUBAC_E3_Ligases"/>
</dbReference>
<dbReference type="GO" id="GO:0004842">
    <property type="term" value="F:ubiquitin-protein transferase activity"/>
    <property type="evidence" value="ECO:0007669"/>
    <property type="project" value="TreeGrafter"/>
</dbReference>
<dbReference type="PROSITE" id="PS50089">
    <property type="entry name" value="ZF_RING_2"/>
    <property type="match status" value="1"/>
</dbReference>
<dbReference type="GeneID" id="14883489"/>
<dbReference type="Gene3D" id="1.20.120.1750">
    <property type="match status" value="1"/>
</dbReference>
<name>A0A0A1U0M1_ENTIV</name>
<gene>
    <name evidence="11" type="ORF">EIN_166980</name>
</gene>
<keyword evidence="5 8" id="KW-0863">Zinc-finger</keyword>
<evidence type="ECO:0000259" key="10">
    <source>
        <dbReference type="PROSITE" id="PS51873"/>
    </source>
</evidence>
<keyword evidence="12" id="KW-1185">Reference proteome</keyword>
<accession>A0A0A1U0M1</accession>
<dbReference type="SMART" id="SM00184">
    <property type="entry name" value="RING"/>
    <property type="match status" value="1"/>
</dbReference>
<dbReference type="InterPro" id="IPR001841">
    <property type="entry name" value="Znf_RING"/>
</dbReference>
<dbReference type="InterPro" id="IPR018957">
    <property type="entry name" value="Znf_C3HC4_RING-type"/>
</dbReference>
<feature type="domain" description="RING-type" evidence="9">
    <location>
        <begin position="3"/>
        <end position="48"/>
    </location>
</feature>
<keyword evidence="7" id="KW-0862">Zinc</keyword>
<keyword evidence="6" id="KW-0833">Ubl conjugation pathway</keyword>
<organism evidence="11 12">
    <name type="scientific">Entamoeba invadens IP1</name>
    <dbReference type="NCBI Taxonomy" id="370355"/>
    <lineage>
        <taxon>Eukaryota</taxon>
        <taxon>Amoebozoa</taxon>
        <taxon>Evosea</taxon>
        <taxon>Archamoebae</taxon>
        <taxon>Mastigamoebida</taxon>
        <taxon>Entamoebidae</taxon>
        <taxon>Entamoeba</taxon>
    </lineage>
</organism>
<dbReference type="GO" id="GO:0043130">
    <property type="term" value="F:ubiquitin binding"/>
    <property type="evidence" value="ECO:0007669"/>
    <property type="project" value="TreeGrafter"/>
</dbReference>
<sequence>MTCTICYGNLSPSFTFPCGHSFCLGCSRDTVTTQLRNSNTKFKCPSCSQFYTKDQLNSLFDSTMNQIYTNVINDQTFHCYKCKAILNVPSLKPEYITCSYCNELTCSDCWCQYTTGHICEYYKKDPASRDLFKKNMPKCPKCGASGVKVSGCVALTCPNCKTEYCELCSQLACYATYTAKHVPVCPKRFV</sequence>
<evidence type="ECO:0000256" key="7">
    <source>
        <dbReference type="ARBA" id="ARBA00022833"/>
    </source>
</evidence>
<dbReference type="InterPro" id="IPR013083">
    <property type="entry name" value="Znf_RING/FYVE/PHD"/>
</dbReference>
<dbReference type="PANTHER" id="PTHR22770:SF13">
    <property type="entry name" value="RING-TYPE DOMAIN-CONTAINING PROTEIN"/>
    <property type="match status" value="1"/>
</dbReference>